<dbReference type="CDD" id="cd10554">
    <property type="entry name" value="HycB_like"/>
    <property type="match status" value="1"/>
</dbReference>
<keyword evidence="2" id="KW-0479">Metal-binding</keyword>
<dbReference type="Gene3D" id="3.30.70.20">
    <property type="match status" value="2"/>
</dbReference>
<evidence type="ECO:0000313" key="8">
    <source>
        <dbReference type="EMBL" id="WMB11095.1"/>
    </source>
</evidence>
<reference evidence="7 9" key="1">
    <citation type="submission" date="2020-10" db="EMBL/GenBank/DDBJ databases">
        <title>Genomic surveiliance of eskapee pathogens from blood stream infections in KZN.</title>
        <authorList>
            <person name="Hetsa B.A."/>
            <person name="Amoako D.G."/>
            <person name="Akebe A.L.K."/>
            <person name="Essack S."/>
        </authorList>
    </citation>
    <scope>NUCLEOTIDE SEQUENCE [LARGE SCALE GENOMIC DNA]</scope>
    <source>
        <strain evidence="7 9">E6</strain>
    </source>
</reference>
<dbReference type="AlphaFoldDB" id="A0AAX3Z1Q5"/>
<dbReference type="PROSITE" id="PS51379">
    <property type="entry name" value="4FE4S_FER_2"/>
    <property type="match status" value="2"/>
</dbReference>
<evidence type="ECO:0000313" key="9">
    <source>
        <dbReference type="Proteomes" id="UP000662438"/>
    </source>
</evidence>
<dbReference type="InterPro" id="IPR017900">
    <property type="entry name" value="4Fe4S_Fe_S_CS"/>
</dbReference>
<evidence type="ECO:0000313" key="7">
    <source>
        <dbReference type="EMBL" id="MBF1971686.1"/>
    </source>
</evidence>
<dbReference type="Proteomes" id="UP000662438">
    <property type="component" value="Unassembled WGS sequence"/>
</dbReference>
<evidence type="ECO:0000313" key="10">
    <source>
        <dbReference type="Proteomes" id="UP001229386"/>
    </source>
</evidence>
<dbReference type="RefSeq" id="WP_032673455.1">
    <property type="nucleotide sequence ID" value="NZ_CAIZUP010000033.1"/>
</dbReference>
<keyword evidence="4" id="KW-0408">Iron</keyword>
<dbReference type="GO" id="GO:0046872">
    <property type="term" value="F:metal ion binding"/>
    <property type="evidence" value="ECO:0007669"/>
    <property type="project" value="UniProtKB-KW"/>
</dbReference>
<dbReference type="Pfam" id="PF13247">
    <property type="entry name" value="Fer4_11"/>
    <property type="match status" value="1"/>
</dbReference>
<dbReference type="Pfam" id="PF12800">
    <property type="entry name" value="Fer4_4"/>
    <property type="match status" value="1"/>
</dbReference>
<protein>
    <submittedName>
        <fullName evidence="8">4Fe-4S dicluster domain-containing protein</fullName>
    </submittedName>
</protein>
<dbReference type="PANTHER" id="PTHR42859:SF17">
    <property type="entry name" value="ELECTRON TRANSPORT PROTEIN HYDN-RELATED"/>
    <property type="match status" value="1"/>
</dbReference>
<evidence type="ECO:0000256" key="3">
    <source>
        <dbReference type="ARBA" id="ARBA00022737"/>
    </source>
</evidence>
<evidence type="ECO:0000259" key="6">
    <source>
        <dbReference type="PROSITE" id="PS51379"/>
    </source>
</evidence>
<keyword evidence="1" id="KW-0004">4Fe-4S</keyword>
<sequence>MNQFIMADSEKCIGCRTCEVACILSHQNDATPGAVTSRIRVVKGDTFTTTVGCHQCEDAPCANVCPTQAIHRTAGAWLVEQARCIGCKSCMVACPFGAMQVRLVEDRVQALKCDLCVHREGGPACVEACPTHALRCIDPARLRAERLRNLA</sequence>
<gene>
    <name evidence="7" type="ORF">ISX34_17630</name>
    <name evidence="8" type="ORF">QPR60_21560</name>
</gene>
<reference evidence="8" key="2">
    <citation type="journal article" date="2023" name="J. Antimicrob. Chemother.">
        <title>Emergence of OXA-48-producing Enterobacter hormaechei in a Swiss companion animal clinic and their genetic relationship to clinical human isolates.</title>
        <authorList>
            <person name="Dona V."/>
            <person name="Nordmann P."/>
            <person name="Kittl S."/>
            <person name="Schuller S."/>
            <person name="Bouvier M."/>
            <person name="Poirel L."/>
            <person name="Endimiani A."/>
            <person name="Perreten V."/>
        </authorList>
    </citation>
    <scope>NUCLEOTIDE SEQUENCE</scope>
    <source>
        <strain evidence="8">Ehh_25</strain>
    </source>
</reference>
<feature type="domain" description="4Fe-4S ferredoxin-type" evidence="6">
    <location>
        <begin position="75"/>
        <end position="104"/>
    </location>
</feature>
<feature type="domain" description="4Fe-4S ferredoxin-type" evidence="6">
    <location>
        <begin position="3"/>
        <end position="22"/>
    </location>
</feature>
<evidence type="ECO:0000256" key="5">
    <source>
        <dbReference type="ARBA" id="ARBA00023014"/>
    </source>
</evidence>
<dbReference type="GeneID" id="93201530"/>
<proteinExistence type="predicted"/>
<dbReference type="EMBL" id="JADIXG010000022">
    <property type="protein sequence ID" value="MBF1971686.1"/>
    <property type="molecule type" value="Genomic_DNA"/>
</dbReference>
<dbReference type="GO" id="GO:0051539">
    <property type="term" value="F:4 iron, 4 sulfur cluster binding"/>
    <property type="evidence" value="ECO:0007669"/>
    <property type="project" value="UniProtKB-KW"/>
</dbReference>
<dbReference type="PANTHER" id="PTHR42859">
    <property type="entry name" value="OXIDOREDUCTASE"/>
    <property type="match status" value="1"/>
</dbReference>
<evidence type="ECO:0000256" key="2">
    <source>
        <dbReference type="ARBA" id="ARBA00022723"/>
    </source>
</evidence>
<dbReference type="EMBL" id="CP126746">
    <property type="protein sequence ID" value="WMB11095.1"/>
    <property type="molecule type" value="Genomic_DNA"/>
</dbReference>
<evidence type="ECO:0000256" key="1">
    <source>
        <dbReference type="ARBA" id="ARBA00022485"/>
    </source>
</evidence>
<dbReference type="PROSITE" id="PS00198">
    <property type="entry name" value="4FE4S_FER_1"/>
    <property type="match status" value="1"/>
</dbReference>
<dbReference type="Proteomes" id="UP001229386">
    <property type="component" value="Chromosome"/>
</dbReference>
<keyword evidence="5" id="KW-0411">Iron-sulfur</keyword>
<dbReference type="InterPro" id="IPR050294">
    <property type="entry name" value="RnfB_subfamily"/>
</dbReference>
<accession>A0AAX3Z1Q5</accession>
<dbReference type="InterPro" id="IPR017896">
    <property type="entry name" value="4Fe4S_Fe-S-bd"/>
</dbReference>
<dbReference type="SUPFAM" id="SSF54862">
    <property type="entry name" value="4Fe-4S ferredoxins"/>
    <property type="match status" value="1"/>
</dbReference>
<organism evidence="8 10">
    <name type="scientific">Enterobacter hormaechei</name>
    <dbReference type="NCBI Taxonomy" id="158836"/>
    <lineage>
        <taxon>Bacteria</taxon>
        <taxon>Pseudomonadati</taxon>
        <taxon>Pseudomonadota</taxon>
        <taxon>Gammaproteobacteria</taxon>
        <taxon>Enterobacterales</taxon>
        <taxon>Enterobacteriaceae</taxon>
        <taxon>Enterobacter</taxon>
        <taxon>Enterobacter cloacae complex</taxon>
    </lineage>
</organism>
<keyword evidence="3" id="KW-0677">Repeat</keyword>
<evidence type="ECO:0000256" key="4">
    <source>
        <dbReference type="ARBA" id="ARBA00023004"/>
    </source>
</evidence>
<name>A0AAX3Z1Q5_9ENTR</name>